<reference evidence="1" key="1">
    <citation type="submission" date="2021-10" db="EMBL/GenBank/DDBJ databases">
        <title>Tropical sea cucumber genome reveals ecological adaptation and Cuvierian tubules defense mechanism.</title>
        <authorList>
            <person name="Chen T."/>
        </authorList>
    </citation>
    <scope>NUCLEOTIDE SEQUENCE</scope>
    <source>
        <strain evidence="1">Nanhai2018</strain>
        <tissue evidence="1">Muscle</tissue>
    </source>
</reference>
<comment type="caution">
    <text evidence="1">The sequence shown here is derived from an EMBL/GenBank/DDBJ whole genome shotgun (WGS) entry which is preliminary data.</text>
</comment>
<evidence type="ECO:0000313" key="2">
    <source>
        <dbReference type="Proteomes" id="UP001152320"/>
    </source>
</evidence>
<evidence type="ECO:0000313" key="1">
    <source>
        <dbReference type="EMBL" id="KAJ8023465.1"/>
    </source>
</evidence>
<keyword evidence="2" id="KW-1185">Reference proteome</keyword>
<sequence length="65" mass="7483">MKNGLFILPACNNSVMKSCHTEEKVHNPGKYAKILVSTALYFYWNFLCPDYKLVIKKGHIDIAHK</sequence>
<dbReference type="EMBL" id="JAIZAY010000019">
    <property type="protein sequence ID" value="KAJ8023465.1"/>
    <property type="molecule type" value="Genomic_DNA"/>
</dbReference>
<accession>A0A9Q1BEA9</accession>
<proteinExistence type="predicted"/>
<protein>
    <submittedName>
        <fullName evidence="1">Uncharacterized protein</fullName>
    </submittedName>
</protein>
<dbReference type="AlphaFoldDB" id="A0A9Q1BEA9"/>
<gene>
    <name evidence="1" type="ORF">HOLleu_35918</name>
</gene>
<dbReference type="Proteomes" id="UP001152320">
    <property type="component" value="Chromosome 19"/>
</dbReference>
<organism evidence="1 2">
    <name type="scientific">Holothuria leucospilota</name>
    <name type="common">Black long sea cucumber</name>
    <name type="synonym">Mertensiothuria leucospilota</name>
    <dbReference type="NCBI Taxonomy" id="206669"/>
    <lineage>
        <taxon>Eukaryota</taxon>
        <taxon>Metazoa</taxon>
        <taxon>Echinodermata</taxon>
        <taxon>Eleutherozoa</taxon>
        <taxon>Echinozoa</taxon>
        <taxon>Holothuroidea</taxon>
        <taxon>Aspidochirotacea</taxon>
        <taxon>Aspidochirotida</taxon>
        <taxon>Holothuriidae</taxon>
        <taxon>Holothuria</taxon>
    </lineage>
</organism>
<name>A0A9Q1BEA9_HOLLE</name>